<evidence type="ECO:0000313" key="2">
    <source>
        <dbReference type="EMBL" id="RHY54589.1"/>
    </source>
</evidence>
<evidence type="ECO:0000313" key="5">
    <source>
        <dbReference type="Proteomes" id="UP000265716"/>
    </source>
</evidence>
<comment type="caution">
    <text evidence="4">The sequence shown here is derived from an EMBL/GenBank/DDBJ whole genome shotgun (WGS) entry which is preliminary data.</text>
</comment>
<accession>A0A397DGF4</accession>
<evidence type="ECO:0000313" key="6">
    <source>
        <dbReference type="Proteomes" id="UP000266643"/>
    </source>
</evidence>
<proteinExistence type="predicted"/>
<dbReference type="Proteomes" id="UP000265716">
    <property type="component" value="Unassembled WGS sequence"/>
</dbReference>
<name>A0A397DGF4_APHAT</name>
<dbReference type="VEuPathDB" id="FungiDB:H257_06116"/>
<evidence type="ECO:0000313" key="4">
    <source>
        <dbReference type="EMBL" id="RHY63990.1"/>
    </source>
</evidence>
<dbReference type="Proteomes" id="UP000266643">
    <property type="component" value="Unassembled WGS sequence"/>
</dbReference>
<dbReference type="EMBL" id="QUTD01005118">
    <property type="protein sequence ID" value="RHY63990.1"/>
    <property type="molecule type" value="Genomic_DNA"/>
</dbReference>
<evidence type="ECO:0000256" key="1">
    <source>
        <dbReference type="SAM" id="MobiDB-lite"/>
    </source>
</evidence>
<evidence type="ECO:0000313" key="3">
    <source>
        <dbReference type="EMBL" id="RHY59224.1"/>
    </source>
</evidence>
<dbReference type="Proteomes" id="UP000283543">
    <property type="component" value="Unassembled WGS sequence"/>
</dbReference>
<protein>
    <submittedName>
        <fullName evidence="4">Uncharacterized protein</fullName>
    </submittedName>
</protein>
<dbReference type="AlphaFoldDB" id="A0A397DGF4"/>
<evidence type="ECO:0000313" key="7">
    <source>
        <dbReference type="Proteomes" id="UP000283543"/>
    </source>
</evidence>
<organism evidence="4 6">
    <name type="scientific">Aphanomyces astaci</name>
    <name type="common">Crayfish plague agent</name>
    <dbReference type="NCBI Taxonomy" id="112090"/>
    <lineage>
        <taxon>Eukaryota</taxon>
        <taxon>Sar</taxon>
        <taxon>Stramenopiles</taxon>
        <taxon>Oomycota</taxon>
        <taxon>Saprolegniomycetes</taxon>
        <taxon>Saprolegniales</taxon>
        <taxon>Verrucalvaceae</taxon>
        <taxon>Aphanomyces</taxon>
    </lineage>
</organism>
<feature type="compositionally biased region" description="Pro residues" evidence="1">
    <location>
        <begin position="106"/>
        <end position="117"/>
    </location>
</feature>
<gene>
    <name evidence="4" type="ORF">DYB30_000779</name>
    <name evidence="3" type="ORF">DYB34_000690</name>
    <name evidence="2" type="ORF">DYB38_005093</name>
</gene>
<reference evidence="5 6" key="1">
    <citation type="submission" date="2018-08" db="EMBL/GenBank/DDBJ databases">
        <title>Aphanomyces genome sequencing and annotation.</title>
        <authorList>
            <person name="Minardi D."/>
            <person name="Oidtmann B."/>
            <person name="Van Der Giezen M."/>
            <person name="Studholme D.J."/>
        </authorList>
    </citation>
    <scope>NUCLEOTIDE SEQUENCE [LARGE SCALE GENOMIC DNA]</scope>
    <source>
        <strain evidence="4 6">D2</strain>
        <strain evidence="2 5">SA</strain>
        <strain evidence="3 7">Si</strain>
    </source>
</reference>
<feature type="region of interest" description="Disordered" evidence="1">
    <location>
        <begin position="103"/>
        <end position="193"/>
    </location>
</feature>
<feature type="compositionally biased region" description="Polar residues" evidence="1">
    <location>
        <begin position="121"/>
        <end position="138"/>
    </location>
</feature>
<sequence length="206" mass="21850">MTTTTPPAPPAAIQFIVRKGKWSFCCAIQSDAQALADLASHAFVPQLTYISLLSAHPIVDVSSRSGDIQVTKRAGVATLTGDFWLIFLPDVDARRLKCLVVQRASSPPPSTDPPPSSTSPGVENTPPQLESPSSATCTSHDETTEPTDEVSTDSLKEEVGAVSVLTDASLVDEGTPPQEDKSNPAAPSPQAIDTTEWHDLLYVILC</sequence>
<dbReference type="EMBL" id="QUTB01004864">
    <property type="protein sequence ID" value="RHY59224.1"/>
    <property type="molecule type" value="Genomic_DNA"/>
</dbReference>
<dbReference type="EMBL" id="QUTC01005997">
    <property type="protein sequence ID" value="RHY54589.1"/>
    <property type="molecule type" value="Genomic_DNA"/>
</dbReference>